<evidence type="ECO:0000313" key="6">
    <source>
        <dbReference type="Proteomes" id="UP000261212"/>
    </source>
</evidence>
<evidence type="ECO:0000256" key="1">
    <source>
        <dbReference type="ARBA" id="ARBA00001964"/>
    </source>
</evidence>
<keyword evidence="3" id="KW-0786">Thiamine pyrophosphate</keyword>
<evidence type="ECO:0000313" key="5">
    <source>
        <dbReference type="EMBL" id="RGD74622.1"/>
    </source>
</evidence>
<dbReference type="InterPro" id="IPR029061">
    <property type="entry name" value="THDP-binding"/>
</dbReference>
<dbReference type="PANTHER" id="PTHR43257">
    <property type="entry name" value="PYRUVATE DEHYDROGENASE E1 COMPONENT BETA SUBUNIT"/>
    <property type="match status" value="1"/>
</dbReference>
<dbReference type="Proteomes" id="UP000261212">
    <property type="component" value="Unassembled WGS sequence"/>
</dbReference>
<dbReference type="SMART" id="SM00861">
    <property type="entry name" value="Transket_pyr"/>
    <property type="match status" value="1"/>
</dbReference>
<dbReference type="EMBL" id="QUSM01000003">
    <property type="protein sequence ID" value="RGD74622.1"/>
    <property type="molecule type" value="Genomic_DNA"/>
</dbReference>
<keyword evidence="2" id="KW-0560">Oxidoreductase</keyword>
<comment type="cofactor">
    <cofactor evidence="1">
        <name>thiamine diphosphate</name>
        <dbReference type="ChEBI" id="CHEBI:58937"/>
    </cofactor>
</comment>
<reference evidence="5 6" key="1">
    <citation type="submission" date="2018-08" db="EMBL/GenBank/DDBJ databases">
        <title>A genome reference for cultivated species of the human gut microbiota.</title>
        <authorList>
            <person name="Zou Y."/>
            <person name="Xue W."/>
            <person name="Luo G."/>
        </authorList>
    </citation>
    <scope>NUCLEOTIDE SEQUENCE [LARGE SCALE GENOMIC DNA]</scope>
    <source>
        <strain evidence="5 6">AM25-6</strain>
    </source>
</reference>
<dbReference type="InterPro" id="IPR009014">
    <property type="entry name" value="Transketo_C/PFOR_II"/>
</dbReference>
<dbReference type="Gene3D" id="3.40.50.920">
    <property type="match status" value="1"/>
</dbReference>
<dbReference type="CDD" id="cd07036">
    <property type="entry name" value="TPP_PYR_E1-PDHc-beta_like"/>
    <property type="match status" value="1"/>
</dbReference>
<dbReference type="RefSeq" id="WP_007048866.1">
    <property type="nucleotide sequence ID" value="NZ_CABKNJ010000005.1"/>
</dbReference>
<dbReference type="FunFam" id="3.40.50.970:FF:000001">
    <property type="entry name" value="Pyruvate dehydrogenase E1 beta subunit"/>
    <property type="match status" value="1"/>
</dbReference>
<dbReference type="Pfam" id="PF02779">
    <property type="entry name" value="Transket_pyr"/>
    <property type="match status" value="1"/>
</dbReference>
<organism evidence="5 6">
    <name type="scientific">Anaerofustis stercorihominis</name>
    <dbReference type="NCBI Taxonomy" id="214853"/>
    <lineage>
        <taxon>Bacteria</taxon>
        <taxon>Bacillati</taxon>
        <taxon>Bacillota</taxon>
        <taxon>Clostridia</taxon>
        <taxon>Eubacteriales</taxon>
        <taxon>Eubacteriaceae</taxon>
        <taxon>Anaerofustis</taxon>
    </lineage>
</organism>
<name>A0A3E3DZB4_9FIRM</name>
<dbReference type="InterPro" id="IPR005475">
    <property type="entry name" value="Transketolase-like_Pyr-bd"/>
</dbReference>
<dbReference type="Pfam" id="PF02780">
    <property type="entry name" value="Transketolase_C"/>
    <property type="match status" value="1"/>
</dbReference>
<evidence type="ECO:0000256" key="3">
    <source>
        <dbReference type="ARBA" id="ARBA00023052"/>
    </source>
</evidence>
<dbReference type="InterPro" id="IPR033248">
    <property type="entry name" value="Transketolase_C"/>
</dbReference>
<evidence type="ECO:0000256" key="2">
    <source>
        <dbReference type="ARBA" id="ARBA00023002"/>
    </source>
</evidence>
<gene>
    <name evidence="5" type="ORF">DW687_07645</name>
</gene>
<evidence type="ECO:0000259" key="4">
    <source>
        <dbReference type="SMART" id="SM00861"/>
    </source>
</evidence>
<dbReference type="Gene3D" id="3.40.50.970">
    <property type="match status" value="1"/>
</dbReference>
<dbReference type="SUPFAM" id="SSF52518">
    <property type="entry name" value="Thiamin diphosphate-binding fold (THDP-binding)"/>
    <property type="match status" value="1"/>
</dbReference>
<protein>
    <submittedName>
        <fullName evidence="5">Alpha-ketoacid dehydrogenase subunit beta</fullName>
    </submittedName>
</protein>
<accession>A0A3E3DZB4</accession>
<dbReference type="GeneID" id="97999364"/>
<dbReference type="FunFam" id="3.40.50.920:FF:000001">
    <property type="entry name" value="Pyruvate dehydrogenase E1 beta subunit"/>
    <property type="match status" value="1"/>
</dbReference>
<sequence>MGKISYLQAIKDAMSEEMRRDDTVIFMGEDIGLYGGCFGVSRGMFDEFGPERVKDMPISETGFTYAAFGMAMFGMRPIVEIMFGDFVSLVVDPIVNGAAKYRFMTGGLVKAPMVLRTPFGSGTGAAAQHSQCLESLFLNTPGLKVVMPATAYDAKGLLKSAIRDDNPVCFFENKLLYRTNGEVPEEEYTIELGKADVKKEGSDITLIAWSRTLLFCVEAAEKLAEEGISCEVVDLRTLRPLDTKTIIDSVCKTGKALVVYEAPKLGGFGGEVVATINESEAFYHLDAPVERLGGMEIPVPYNPIIEKQIVPSVEDIVAKVKEMM</sequence>
<dbReference type="SUPFAM" id="SSF52922">
    <property type="entry name" value="TK C-terminal domain-like"/>
    <property type="match status" value="1"/>
</dbReference>
<dbReference type="PANTHER" id="PTHR43257:SF2">
    <property type="entry name" value="PYRUVATE DEHYDROGENASE E1 COMPONENT SUBUNIT BETA"/>
    <property type="match status" value="1"/>
</dbReference>
<proteinExistence type="predicted"/>
<dbReference type="NCBIfam" id="NF006667">
    <property type="entry name" value="PRK09212.1"/>
    <property type="match status" value="1"/>
</dbReference>
<dbReference type="GO" id="GO:0016491">
    <property type="term" value="F:oxidoreductase activity"/>
    <property type="evidence" value="ECO:0007669"/>
    <property type="project" value="UniProtKB-KW"/>
</dbReference>
<dbReference type="AlphaFoldDB" id="A0A3E3DZB4"/>
<comment type="caution">
    <text evidence="5">The sequence shown here is derived from an EMBL/GenBank/DDBJ whole genome shotgun (WGS) entry which is preliminary data.</text>
</comment>
<feature type="domain" description="Transketolase-like pyrimidine-binding" evidence="4">
    <location>
        <begin position="4"/>
        <end position="179"/>
    </location>
</feature>